<reference evidence="2 3" key="1">
    <citation type="submission" date="2020-01" db="EMBL/GenBank/DDBJ databases">
        <title>Insect and environment-associated Actinomycetes.</title>
        <authorList>
            <person name="Currrie C."/>
            <person name="Chevrette M."/>
            <person name="Carlson C."/>
            <person name="Stubbendieck R."/>
            <person name="Wendt-Pienkowski E."/>
        </authorList>
    </citation>
    <scope>NUCLEOTIDE SEQUENCE [LARGE SCALE GENOMIC DNA]</scope>
    <source>
        <strain evidence="2 3">SID14438</strain>
    </source>
</reference>
<gene>
    <name evidence="2" type="ORF">G3I39_24775</name>
</gene>
<feature type="region of interest" description="Disordered" evidence="1">
    <location>
        <begin position="81"/>
        <end position="114"/>
    </location>
</feature>
<name>A0A6N9VFK3_STRMI</name>
<evidence type="ECO:0000256" key="1">
    <source>
        <dbReference type="SAM" id="MobiDB-lite"/>
    </source>
</evidence>
<accession>A0A6N9VFK3</accession>
<sequence length="114" mass="12149">MTTTAALLTLRQPAGEHPDATAGRVAFKAKSLADAVEYAYEQLAIADDVDFGDPGSIARSQGGLAATLRRLLWVLDEAEDSRDRAADVPNEVAVEDAVAADEEKSSRYQWADAA</sequence>
<dbReference type="EMBL" id="JAAGME010001046">
    <property type="protein sequence ID" value="NEB70242.1"/>
    <property type="molecule type" value="Genomic_DNA"/>
</dbReference>
<dbReference type="AlphaFoldDB" id="A0A6N9VFK3"/>
<evidence type="ECO:0000313" key="2">
    <source>
        <dbReference type="EMBL" id="NEB70242.1"/>
    </source>
</evidence>
<protein>
    <submittedName>
        <fullName evidence="2">Uncharacterized protein</fullName>
    </submittedName>
</protein>
<dbReference type="RefSeq" id="WP_164358133.1">
    <property type="nucleotide sequence ID" value="NZ_JAAGME010001046.1"/>
</dbReference>
<evidence type="ECO:0000313" key="3">
    <source>
        <dbReference type="Proteomes" id="UP000471648"/>
    </source>
</evidence>
<proteinExistence type="predicted"/>
<organism evidence="2 3">
    <name type="scientific">Streptomyces microflavus</name>
    <name type="common">Streptomyces lipmanii</name>
    <dbReference type="NCBI Taxonomy" id="1919"/>
    <lineage>
        <taxon>Bacteria</taxon>
        <taxon>Bacillati</taxon>
        <taxon>Actinomycetota</taxon>
        <taxon>Actinomycetes</taxon>
        <taxon>Kitasatosporales</taxon>
        <taxon>Streptomycetaceae</taxon>
        <taxon>Streptomyces</taxon>
    </lineage>
</organism>
<dbReference type="Proteomes" id="UP000471648">
    <property type="component" value="Unassembled WGS sequence"/>
</dbReference>
<comment type="caution">
    <text evidence="2">The sequence shown here is derived from an EMBL/GenBank/DDBJ whole genome shotgun (WGS) entry which is preliminary data.</text>
</comment>
<feature type="compositionally biased region" description="Low complexity" evidence="1">
    <location>
        <begin position="87"/>
        <end position="97"/>
    </location>
</feature>